<name>A0A3E2BK54_9BACT</name>
<sequence length="681" mass="76490">MAKSIFENEFLSTILALQQDGKQAISAPANWIKEEPLLEVPTDIDSIINELETAIIGCDEPGKPARWHFFIGSPGNGKSAATGKLCRNLVKNKECRILDEQGCPIEELDPSSVPYGLDVYEAGQKFVSARIVQDASVVRKPFDKNVDPASELVSTLREVWQKGVSLIICTNRGVLEKAHRDNHLNPKINGQPWFRILTKIVQSVPSVRGELPEEWDFDGKRSVFKKVKVTFSHLDNRSLLIGSDIFNRLVLRAVDPKNWKTCSECPVVSLCPFKANRDWLDAQDGREKFLNILRRAEAFSGQIIVFREALSLLSFILAGCPRDYGNDHPCSWVKRKAESGDVFSLATRRIYMAVFASFSPLGLEPVDSLQEKQVDAIKRLKIEIQNADPELKNILELITGRNFPSTDVGTSRLLGRDGILSRIDPCIGSLPSSFYDAWDGDYRLIQNSDSPFVTSIERKCSELWTRMEQAMESIRDYGVLEAYWALRRWSSNFLLHLGALIEGRTAWAKELDEFLLMLEIVSKPSEMQSIEEKRRIHELNDSLEALLDTGASGRQNSGSVQLTDTVEIVGSWVRNNLKPKIDTSERSASLTLSILYQGGERATLGAQMFIWLNKRARGKLDHRCLPPEILAGAVDARIRAAAKGKYAFQDDDVELIIATGGDRKFQLVRIEGDVLVRESRQ</sequence>
<dbReference type="EMBL" id="QUAH01000014">
    <property type="protein sequence ID" value="RFT15017.1"/>
    <property type="molecule type" value="Genomic_DNA"/>
</dbReference>
<proteinExistence type="predicted"/>
<organism evidence="1 2">
    <name type="scientific">Candidatus Saccharicenans subterraneus</name>
    <dbReference type="NCBI Taxonomy" id="2508984"/>
    <lineage>
        <taxon>Bacteria</taxon>
        <taxon>Candidatus Aminicenantota</taxon>
        <taxon>Candidatus Aminicenantia</taxon>
        <taxon>Candidatus Aminicenantales</taxon>
        <taxon>Candidatus Saccharicenantaceae</taxon>
        <taxon>Candidatus Saccharicenans</taxon>
    </lineage>
</organism>
<evidence type="ECO:0000313" key="1">
    <source>
        <dbReference type="EMBL" id="RFT15017.1"/>
    </source>
</evidence>
<comment type="caution">
    <text evidence="1">The sequence shown here is derived from an EMBL/GenBank/DDBJ whole genome shotgun (WGS) entry which is preliminary data.</text>
</comment>
<accession>A0A3E2BK54</accession>
<dbReference type="Proteomes" id="UP000257323">
    <property type="component" value="Unassembled WGS sequence"/>
</dbReference>
<dbReference type="AlphaFoldDB" id="A0A3E2BK54"/>
<reference evidence="1 2" key="1">
    <citation type="submission" date="2018-08" db="EMBL/GenBank/DDBJ databases">
        <title>Genome analysis of the thermophilic bacterium of the candidate phylum Aminicenantes from deep subsurface aquifer revealed its physiology and ecological role.</title>
        <authorList>
            <person name="Kadnikov V.V."/>
            <person name="Mardanov A.V."/>
            <person name="Beletsky A.V."/>
            <person name="Karnachuk O.V."/>
            <person name="Ravin N.V."/>
        </authorList>
    </citation>
    <scope>NUCLEOTIDE SEQUENCE [LARGE SCALE GENOMIC DNA]</scope>
    <source>
        <strain evidence="1">BY38</strain>
    </source>
</reference>
<evidence type="ECO:0000313" key="2">
    <source>
        <dbReference type="Proteomes" id="UP000257323"/>
    </source>
</evidence>
<gene>
    <name evidence="1" type="ORF">OP8BY_1127</name>
</gene>
<protein>
    <submittedName>
        <fullName evidence="1">Uncharacterized protein</fullName>
    </submittedName>
</protein>